<reference evidence="1" key="1">
    <citation type="submission" date="2024-12" db="EMBL/GenBank/DDBJ databases">
        <title>Comparative genomics and development of molecular markers within Purpureocillium lilacinum and among Purpureocillium species.</title>
        <authorList>
            <person name="Yeh Z.-Y."/>
            <person name="Ni N.-T."/>
            <person name="Lo P.-H."/>
            <person name="Mushyakhwo K."/>
            <person name="Lin C.-F."/>
            <person name="Nai Y.-S."/>
        </authorList>
    </citation>
    <scope>NUCLEOTIDE SEQUENCE</scope>
    <source>
        <strain evidence="1">NCHU-NPUST-175</strain>
    </source>
</reference>
<proteinExistence type="predicted"/>
<evidence type="ECO:0000313" key="2">
    <source>
        <dbReference type="Proteomes" id="UP001638806"/>
    </source>
</evidence>
<keyword evidence="2" id="KW-1185">Reference proteome</keyword>
<organism evidence="1 2">
    <name type="scientific">Purpureocillium lilacinum</name>
    <name type="common">Paecilomyces lilacinus</name>
    <dbReference type="NCBI Taxonomy" id="33203"/>
    <lineage>
        <taxon>Eukaryota</taxon>
        <taxon>Fungi</taxon>
        <taxon>Dikarya</taxon>
        <taxon>Ascomycota</taxon>
        <taxon>Pezizomycotina</taxon>
        <taxon>Sordariomycetes</taxon>
        <taxon>Hypocreomycetidae</taxon>
        <taxon>Hypocreales</taxon>
        <taxon>Ophiocordycipitaceae</taxon>
        <taxon>Purpureocillium</taxon>
    </lineage>
</organism>
<sequence length="409" mass="43355">MADPVYTVLVRVPIPRGDFVDPPPVHWDSAKDDALWKILSGAGQDDIDWNQVSERFGVPVDFLLQQVAYLTERHASQVRAQVRKATAAAKGSSAPSPVPGSENQRTASALSMRRDSPMPRNDGSSASATPLAGSGRPVISRNTSANTNTAVLRDASGSSPGRRTSVAQRSRQGLGSAFHPCPSGRHQLPSHLSPRRRPEPTKTGPCPRALLSPTQQHPPTRTSRVQRSPASSVDRPGFQQQDATEAYQDEDEDGSEPAFQPYQAQSGQASAQDLTSTLKGDGHPAPKRRPKAVGRDATQQSQTSDSSVGSAHIQRPGKTREPKGAGPLSPRRTAELAGRSPGGKAKASSREGSDGTPSMGSSFSDLDDASVTQSALEDAIASQMNRGAISSRFSISGAFRSRYNPGSNQ</sequence>
<comment type="caution">
    <text evidence="1">The sequence shown here is derived from an EMBL/GenBank/DDBJ whole genome shotgun (WGS) entry which is preliminary data.</text>
</comment>
<dbReference type="EMBL" id="JBGNUJ010000002">
    <property type="protein sequence ID" value="KAL3965084.1"/>
    <property type="molecule type" value="Genomic_DNA"/>
</dbReference>
<evidence type="ECO:0000313" key="1">
    <source>
        <dbReference type="EMBL" id="KAL3965084.1"/>
    </source>
</evidence>
<protein>
    <submittedName>
        <fullName evidence="1">Uncharacterized protein</fullName>
    </submittedName>
</protein>
<name>A0ACC4EBA6_PURLI</name>
<dbReference type="Proteomes" id="UP001638806">
    <property type="component" value="Unassembled WGS sequence"/>
</dbReference>
<accession>A0ACC4EBA6</accession>
<gene>
    <name evidence="1" type="ORF">ACCO45_002088</name>
</gene>